<dbReference type="RefSeq" id="WP_001092630.1">
    <property type="nucleotide sequence ID" value="NZ_CAJHHT010000013.1"/>
</dbReference>
<gene>
    <name evidence="1" type="ORF">APD33_13655</name>
</gene>
<reference evidence="1 2" key="1">
    <citation type="submission" date="2015-10" db="EMBL/GenBank/DDBJ databases">
        <title>The utility of whole genome sequencing in characterizing Acinetobacter epidemiology and analyzing hospital outbreaks.</title>
        <authorList>
            <person name="Ozer E.A."/>
            <person name="Fitzpatrick M.A."/>
            <person name="Hauser A.R."/>
        </authorList>
    </citation>
    <scope>NUCLEOTIDE SEQUENCE [LARGE SCALE GENOMIC DNA]</scope>
    <source>
        <strain evidence="1 2">ABBL072</strain>
    </source>
</reference>
<proteinExistence type="predicted"/>
<sequence>MNTKANLDLLAAETTIENAATAKKEVKTNFKARAKNIQKTILANLEIRKVHQPLSRDIVSEINFFSTDAGLATIEQCLIKGIELKAFADIIGNYSEDIKGKDGYLASKAIVKCRKLMQAIAQNNCMKIDPYTRSILRNLIEFKQLRHFELERCLCAAIENKDGLENVKRVRQYHSTGMNTAPTQTCSTKAMLQMFNICDLVKGEKHGMVSFTSEDVTALIVEMFKTFTIEKKR</sequence>
<protein>
    <submittedName>
        <fullName evidence="1">Uncharacterized protein</fullName>
    </submittedName>
</protein>
<accession>A0AAP1ABL8</accession>
<dbReference type="EMBL" id="LLGC01000179">
    <property type="protein sequence ID" value="KQE03654.1"/>
    <property type="molecule type" value="Genomic_DNA"/>
</dbReference>
<dbReference type="AlphaFoldDB" id="A0AAP1ABL8"/>
<dbReference type="Proteomes" id="UP000051449">
    <property type="component" value="Unassembled WGS sequence"/>
</dbReference>
<name>A0AAP1ABL8_ACIBA</name>
<comment type="caution">
    <text evidence="1">The sequence shown here is derived from an EMBL/GenBank/DDBJ whole genome shotgun (WGS) entry which is preliminary data.</text>
</comment>
<organism evidence="1 2">
    <name type="scientific">Acinetobacter baumannii</name>
    <dbReference type="NCBI Taxonomy" id="470"/>
    <lineage>
        <taxon>Bacteria</taxon>
        <taxon>Pseudomonadati</taxon>
        <taxon>Pseudomonadota</taxon>
        <taxon>Gammaproteobacteria</taxon>
        <taxon>Moraxellales</taxon>
        <taxon>Moraxellaceae</taxon>
        <taxon>Acinetobacter</taxon>
        <taxon>Acinetobacter calcoaceticus/baumannii complex</taxon>
    </lineage>
</organism>
<evidence type="ECO:0000313" key="1">
    <source>
        <dbReference type="EMBL" id="KQE03654.1"/>
    </source>
</evidence>
<evidence type="ECO:0000313" key="2">
    <source>
        <dbReference type="Proteomes" id="UP000051449"/>
    </source>
</evidence>